<evidence type="ECO:0000313" key="3">
    <source>
        <dbReference type="Proteomes" id="UP000295444"/>
    </source>
</evidence>
<dbReference type="Proteomes" id="UP000295444">
    <property type="component" value="Unassembled WGS sequence"/>
</dbReference>
<dbReference type="SUPFAM" id="SSF101898">
    <property type="entry name" value="NHL repeat"/>
    <property type="match status" value="1"/>
</dbReference>
<evidence type="ECO:0000313" key="2">
    <source>
        <dbReference type="EMBL" id="TDP94079.1"/>
    </source>
</evidence>
<dbReference type="EMBL" id="SNXZ01000006">
    <property type="protein sequence ID" value="TDP94079.1"/>
    <property type="molecule type" value="Genomic_DNA"/>
</dbReference>
<dbReference type="InterPro" id="IPR011042">
    <property type="entry name" value="6-blade_b-propeller_TolB-like"/>
</dbReference>
<dbReference type="InterPro" id="IPR048031">
    <property type="entry name" value="ScyD/ScyE-like"/>
</dbReference>
<proteinExistence type="predicted"/>
<dbReference type="SUPFAM" id="SSF63829">
    <property type="entry name" value="Calcium-dependent phosphotriesterase"/>
    <property type="match status" value="1"/>
</dbReference>
<reference evidence="2 3" key="1">
    <citation type="submission" date="2019-03" db="EMBL/GenBank/DDBJ databases">
        <title>Genomic Encyclopedia of Type Strains, Phase IV (KMG-IV): sequencing the most valuable type-strain genomes for metagenomic binning, comparative biology and taxonomic classification.</title>
        <authorList>
            <person name="Goeker M."/>
        </authorList>
    </citation>
    <scope>NUCLEOTIDE SEQUENCE [LARGE SCALE GENOMIC DNA]</scope>
    <source>
        <strain evidence="2 3">DSM 45361</strain>
    </source>
</reference>
<name>A0A4R6S336_LABRH</name>
<sequence>MKRMLRPVRVAALTTALCTAVGTAVLQPGIADADPASQAQVQTTITVVADGLNVPRGIAWDAANHRVLVAEAGTGAESAAAPCGHASGGSLYCLGATGSIYAWDGHHGKRVVTGLPSISHANSAGVKTAVLGVHDVTVGRNGIQVVFGLSGDGPFRTALGPGGTALGQTAVIGKHGNVKTVGDLLYFEMFNNPHPSQFDSDPYGLAQTSRYGTVVADAAGNDILQVKPDGTVKLLAEFPTRVPEANPDDIIEDVPTSVVQGPDGALYVGELSGYPYYKGEAVVYRVVPGQAPTVYAKGFTNISDIGFDAQGRLLVLEMAKNGLLDPDQTGRFVRVESNGTQTDLATTGLTNPGGFVSAGHGVYYVTNGTNTVGGAGQLLKLTVSG</sequence>
<evidence type="ECO:0008006" key="4">
    <source>
        <dbReference type="Google" id="ProtNLM"/>
    </source>
</evidence>
<protein>
    <recommendedName>
        <fullName evidence="4">ScyD/ScyE family protein</fullName>
    </recommendedName>
</protein>
<gene>
    <name evidence="2" type="ORF">EV186_106473</name>
</gene>
<dbReference type="NCBIfam" id="NF033206">
    <property type="entry name" value="ScyE_fam"/>
    <property type="match status" value="1"/>
</dbReference>
<keyword evidence="3" id="KW-1185">Reference proteome</keyword>
<feature type="signal peptide" evidence="1">
    <location>
        <begin position="1"/>
        <end position="33"/>
    </location>
</feature>
<comment type="caution">
    <text evidence="2">The sequence shown here is derived from an EMBL/GenBank/DDBJ whole genome shotgun (WGS) entry which is preliminary data.</text>
</comment>
<keyword evidence="1" id="KW-0732">Signal</keyword>
<feature type="chain" id="PRO_5020720661" description="ScyD/ScyE family protein" evidence="1">
    <location>
        <begin position="34"/>
        <end position="385"/>
    </location>
</feature>
<evidence type="ECO:0000256" key="1">
    <source>
        <dbReference type="SAM" id="SignalP"/>
    </source>
</evidence>
<accession>A0A4R6S336</accession>
<dbReference type="Gene3D" id="2.120.10.30">
    <property type="entry name" value="TolB, C-terminal domain"/>
    <property type="match status" value="1"/>
</dbReference>
<dbReference type="AlphaFoldDB" id="A0A4R6S336"/>
<organism evidence="2 3">
    <name type="scientific">Labedaea rhizosphaerae</name>
    <dbReference type="NCBI Taxonomy" id="598644"/>
    <lineage>
        <taxon>Bacteria</taxon>
        <taxon>Bacillati</taxon>
        <taxon>Actinomycetota</taxon>
        <taxon>Actinomycetes</taxon>
        <taxon>Pseudonocardiales</taxon>
        <taxon>Pseudonocardiaceae</taxon>
        <taxon>Labedaea</taxon>
    </lineage>
</organism>